<feature type="transmembrane region" description="Helical" evidence="1">
    <location>
        <begin position="453"/>
        <end position="473"/>
    </location>
</feature>
<dbReference type="EMBL" id="CP163432">
    <property type="protein sequence ID" value="XDQ16574.1"/>
    <property type="molecule type" value="Genomic_DNA"/>
</dbReference>
<dbReference type="Pfam" id="PF05729">
    <property type="entry name" value="NACHT"/>
    <property type="match status" value="1"/>
</dbReference>
<accession>A0AB39NE62</accession>
<gene>
    <name evidence="3" type="ORF">AB5J55_42825</name>
</gene>
<keyword evidence="1" id="KW-0472">Membrane</keyword>
<feature type="transmembrane region" description="Helical" evidence="1">
    <location>
        <begin position="485"/>
        <end position="509"/>
    </location>
</feature>
<sequence length="710" mass="77171">MFIMWGMKSGRGRLAAWLYGMGAVLGLGVAALMLPGAKRGDIDPLSAVIALVGLSVSGWAGHLAWLSWRHQETDVAGTASRLAAAVLDSETGARKRLLGGHGRSIDLDFVYMPAPHHNALGARPRGSSRKVVAYYRRLRPGRLVITGPPGAGKTLLTLELILGLLQDRRPDDPVPVRLSLSSWHTLLAPAPAARPGEDPVKALREWVCSYLVDSHRLSEAAAGALFDAGMVLPVLDGLDEMAAENAPDYTSQARRALDALNSYQRGLDSAKLVLTCRTEQYRALESARVWLKDGARVDISSVRPARGRAFIEGRTDDPARWAGVLDEIYGSAATPLAARLATPWRLTLAAVVYEQRDPATGAYVRDPRELVEPNSDGDRALRDRLLGLFVEAAVASHPAPRGALYSADQTRTWLRTLAVYLHRNEAEGRSVRGRRLSGTDVVPHALWPLAGTYLPRVVHCLVLAPVWVILPWLGVRFWTMLYSDLAVQVAVFLCIELLALWATEAWQAWPTMERALPRNLFSRSGARGLRFGCGWGLILGAVVCIPAGLALELGLTFSLGAAVWMALFLTVWLGLGAMRLENPQAADIADPRHFLRADVVSTLGRGVMVGLLVAPIVVFVIAPGLEVPASVGLSWQLGVTLAFALVAASSAYRYFALLLCTRRGSRRLPWRLGAFLAWAESAGLLRVAGVAYQFRHRELQDWLVGPAQHP</sequence>
<name>A0AB39NE62_9ACTN</name>
<dbReference type="InterPro" id="IPR007111">
    <property type="entry name" value="NACHT_NTPase"/>
</dbReference>
<feature type="transmembrane region" description="Helical" evidence="1">
    <location>
        <begin position="529"/>
        <end position="551"/>
    </location>
</feature>
<dbReference type="RefSeq" id="WP_369276470.1">
    <property type="nucleotide sequence ID" value="NZ_CP163432.1"/>
</dbReference>
<feature type="transmembrane region" description="Helical" evidence="1">
    <location>
        <begin position="45"/>
        <end position="66"/>
    </location>
</feature>
<dbReference type="Gene3D" id="3.40.50.300">
    <property type="entry name" value="P-loop containing nucleotide triphosphate hydrolases"/>
    <property type="match status" value="1"/>
</dbReference>
<keyword evidence="1" id="KW-0812">Transmembrane</keyword>
<dbReference type="SUPFAM" id="SSF52540">
    <property type="entry name" value="P-loop containing nucleoside triphosphate hydrolases"/>
    <property type="match status" value="1"/>
</dbReference>
<evidence type="ECO:0000256" key="1">
    <source>
        <dbReference type="SAM" id="Phobius"/>
    </source>
</evidence>
<feature type="transmembrane region" description="Helical" evidence="1">
    <location>
        <begin position="12"/>
        <end position="33"/>
    </location>
</feature>
<reference evidence="3" key="1">
    <citation type="submission" date="2024-07" db="EMBL/GenBank/DDBJ databases">
        <authorList>
            <person name="Yu S.T."/>
        </authorList>
    </citation>
    <scope>NUCLEOTIDE SEQUENCE</scope>
    <source>
        <strain evidence="3">R11</strain>
    </source>
</reference>
<dbReference type="InterPro" id="IPR027417">
    <property type="entry name" value="P-loop_NTPase"/>
</dbReference>
<feature type="transmembrane region" description="Helical" evidence="1">
    <location>
        <begin position="557"/>
        <end position="578"/>
    </location>
</feature>
<dbReference type="AlphaFoldDB" id="A0AB39NE62"/>
<organism evidence="3">
    <name type="scientific">Streptomyces sp. R11</name>
    <dbReference type="NCBI Taxonomy" id="3238625"/>
    <lineage>
        <taxon>Bacteria</taxon>
        <taxon>Bacillati</taxon>
        <taxon>Actinomycetota</taxon>
        <taxon>Actinomycetes</taxon>
        <taxon>Kitasatosporales</taxon>
        <taxon>Streptomycetaceae</taxon>
        <taxon>Streptomyces</taxon>
    </lineage>
</organism>
<protein>
    <submittedName>
        <fullName evidence="3">NACHT domain-containing protein</fullName>
    </submittedName>
</protein>
<evidence type="ECO:0000313" key="3">
    <source>
        <dbReference type="EMBL" id="XDQ16574.1"/>
    </source>
</evidence>
<keyword evidence="1" id="KW-1133">Transmembrane helix</keyword>
<feature type="transmembrane region" description="Helical" evidence="1">
    <location>
        <begin position="634"/>
        <end position="660"/>
    </location>
</feature>
<proteinExistence type="predicted"/>
<evidence type="ECO:0000259" key="2">
    <source>
        <dbReference type="Pfam" id="PF05729"/>
    </source>
</evidence>
<feature type="domain" description="NACHT" evidence="2">
    <location>
        <begin position="143"/>
        <end position="286"/>
    </location>
</feature>
<feature type="transmembrane region" description="Helical" evidence="1">
    <location>
        <begin position="599"/>
        <end position="622"/>
    </location>
</feature>